<evidence type="ECO:0000313" key="3">
    <source>
        <dbReference type="EMBL" id="WMN07840.1"/>
    </source>
</evidence>
<proteinExistence type="predicted"/>
<evidence type="ECO:0000256" key="2">
    <source>
        <dbReference type="SAM" id="Phobius"/>
    </source>
</evidence>
<name>A0AA51N8T0_9BACT</name>
<dbReference type="EMBL" id="CP129970">
    <property type="protein sequence ID" value="WMN07840.1"/>
    <property type="molecule type" value="Genomic_DNA"/>
</dbReference>
<gene>
    <name evidence="3" type="ORF">QYS48_30045</name>
</gene>
<keyword evidence="2" id="KW-0812">Transmembrane</keyword>
<keyword evidence="2" id="KW-1133">Transmembrane helix</keyword>
<dbReference type="RefSeq" id="WP_308358118.1">
    <property type="nucleotide sequence ID" value="NZ_CP129970.2"/>
</dbReference>
<evidence type="ECO:0000313" key="4">
    <source>
        <dbReference type="Proteomes" id="UP001244443"/>
    </source>
</evidence>
<dbReference type="AlphaFoldDB" id="A0AA51N8T0"/>
<protein>
    <submittedName>
        <fullName evidence="3">Uncharacterized protein</fullName>
    </submittedName>
</protein>
<keyword evidence="4" id="KW-1185">Reference proteome</keyword>
<sequence>MEKKPENQYQEKKSKNKKPYYKKRYNQKAPKKKFWNADKIVSLSAMAIALFTLVVLLYQSYILDKQYELTVKQQKAAVLPYLQFIPYSGESGFSISIKNKGLGPAFIKGLYIKEKDSTFLHHNLYHFYNERNSDTVYSFNAASLIDGLVLSPGEELELFSAGGGSSGLDPIVNFFYDYFDRGQKMFFIEYESVFKDAWITTTSFQNLPKEEYGEFEIYYNMVE</sequence>
<feature type="compositionally biased region" description="Basic and acidic residues" evidence="1">
    <location>
        <begin position="1"/>
        <end position="13"/>
    </location>
</feature>
<keyword evidence="2" id="KW-0472">Membrane</keyword>
<accession>A0AA51N8T0</accession>
<evidence type="ECO:0000256" key="1">
    <source>
        <dbReference type="SAM" id="MobiDB-lite"/>
    </source>
</evidence>
<feature type="region of interest" description="Disordered" evidence="1">
    <location>
        <begin position="1"/>
        <end position="22"/>
    </location>
</feature>
<dbReference type="Proteomes" id="UP001244443">
    <property type="component" value="Chromosome"/>
</dbReference>
<reference evidence="3" key="1">
    <citation type="submission" date="2023-08" db="EMBL/GenBank/DDBJ databases">
        <title>Comparative genomics and taxonomic characterization of three novel marine species of genus Marivirga.</title>
        <authorList>
            <person name="Muhammad N."/>
            <person name="Kim S.-G."/>
        </authorList>
    </citation>
    <scope>NUCLEOTIDE SEQUENCE [LARGE SCALE GENOMIC DNA]</scope>
    <source>
        <strain evidence="3">ABR2-2</strain>
    </source>
</reference>
<feature type="transmembrane region" description="Helical" evidence="2">
    <location>
        <begin position="40"/>
        <end position="61"/>
    </location>
</feature>
<organism evidence="3 4">
    <name type="scientific">Marivirga arenosa</name>
    <dbReference type="NCBI Taxonomy" id="3059076"/>
    <lineage>
        <taxon>Bacteria</taxon>
        <taxon>Pseudomonadati</taxon>
        <taxon>Bacteroidota</taxon>
        <taxon>Cytophagia</taxon>
        <taxon>Cytophagales</taxon>
        <taxon>Marivirgaceae</taxon>
        <taxon>Marivirga</taxon>
    </lineage>
</organism>